<dbReference type="Gene3D" id="3.30.310.70">
    <property type="entry name" value="TT1751-like domain"/>
    <property type="match status" value="1"/>
</dbReference>
<name>A0ABV3TQD4_9RHOB</name>
<comment type="caution">
    <text evidence="2">The sequence shown here is derived from an EMBL/GenBank/DDBJ whole genome shotgun (WGS) entry which is preliminary data.</text>
</comment>
<reference evidence="2 3" key="1">
    <citation type="journal article" date="2011" name="Int. J. Syst. Evol. Microbiol.">
        <title>Zhongshania antarctica gen. nov., sp. nov. and Zhongshania guokunii sp. nov., gammaproteobacteria respectively isolated from coastal attached (fast) ice and surface seawater of the Antarctic.</title>
        <authorList>
            <person name="Li H.J."/>
            <person name="Zhang X.Y."/>
            <person name="Chen C.X."/>
            <person name="Zhang Y.J."/>
            <person name="Gao Z.M."/>
            <person name="Yu Y."/>
            <person name="Chen X.L."/>
            <person name="Chen B."/>
            <person name="Zhang Y.Z."/>
        </authorList>
    </citation>
    <scope>NUCLEOTIDE SEQUENCE [LARGE SCALE GENOMIC DNA]</scope>
    <source>
        <strain evidence="2 3">15-R06ZXC-3</strain>
    </source>
</reference>
<gene>
    <name evidence="2" type="ORF">AB4874_17485</name>
</gene>
<proteinExistence type="predicted"/>
<dbReference type="Proteomes" id="UP001557465">
    <property type="component" value="Unassembled WGS sequence"/>
</dbReference>
<protein>
    <submittedName>
        <fullName evidence="2">DUF302 domain-containing protein</fullName>
    </submittedName>
</protein>
<sequence length="82" mass="8629">MPDATLVIFGNPLLGTPAMQQDIRAGVVLPLRVLVADEDGQTMLIYLSVDDMFAGTLVDSSAEFATKMTGALTKLTATAAKE</sequence>
<dbReference type="Pfam" id="PF03625">
    <property type="entry name" value="DUF302"/>
    <property type="match status" value="1"/>
</dbReference>
<dbReference type="EMBL" id="JBFRYC010000015">
    <property type="protein sequence ID" value="MEX1663402.1"/>
    <property type="molecule type" value="Genomic_DNA"/>
</dbReference>
<dbReference type="RefSeq" id="WP_368392937.1">
    <property type="nucleotide sequence ID" value="NZ_JBFRYC010000015.1"/>
</dbReference>
<evidence type="ECO:0000313" key="3">
    <source>
        <dbReference type="Proteomes" id="UP001557465"/>
    </source>
</evidence>
<dbReference type="SUPFAM" id="SSF103247">
    <property type="entry name" value="TT1751-like"/>
    <property type="match status" value="1"/>
</dbReference>
<dbReference type="InterPro" id="IPR005180">
    <property type="entry name" value="DUF302"/>
</dbReference>
<keyword evidence="3" id="KW-1185">Reference proteome</keyword>
<evidence type="ECO:0000313" key="2">
    <source>
        <dbReference type="EMBL" id="MEX1663402.1"/>
    </source>
</evidence>
<organism evidence="2 3">
    <name type="scientific">Thioclava arctica</name>
    <dbReference type="NCBI Taxonomy" id="3238301"/>
    <lineage>
        <taxon>Bacteria</taxon>
        <taxon>Pseudomonadati</taxon>
        <taxon>Pseudomonadota</taxon>
        <taxon>Alphaproteobacteria</taxon>
        <taxon>Rhodobacterales</taxon>
        <taxon>Paracoccaceae</taxon>
        <taxon>Thioclava</taxon>
    </lineage>
</organism>
<accession>A0ABV3TQD4</accession>
<dbReference type="CDD" id="cd14797">
    <property type="entry name" value="DUF302"/>
    <property type="match status" value="1"/>
</dbReference>
<feature type="domain" description="DUF302" evidence="1">
    <location>
        <begin position="1"/>
        <end position="47"/>
    </location>
</feature>
<dbReference type="InterPro" id="IPR035923">
    <property type="entry name" value="TT1751-like_sf"/>
</dbReference>
<evidence type="ECO:0000259" key="1">
    <source>
        <dbReference type="Pfam" id="PF03625"/>
    </source>
</evidence>